<dbReference type="GO" id="GO:0004197">
    <property type="term" value="F:cysteine-type endopeptidase activity"/>
    <property type="evidence" value="ECO:0007669"/>
    <property type="project" value="InterPro"/>
</dbReference>
<dbReference type="GO" id="GO:0072686">
    <property type="term" value="C:mitotic spindle"/>
    <property type="evidence" value="ECO:0007669"/>
    <property type="project" value="TreeGrafter"/>
</dbReference>
<dbReference type="InterPro" id="IPR005314">
    <property type="entry name" value="Peptidase_C50"/>
</dbReference>
<dbReference type="PANTHER" id="PTHR12792">
    <property type="entry name" value="EXTRA SPINDLE POLES 1-RELATED"/>
    <property type="match status" value="1"/>
</dbReference>
<evidence type="ECO:0000313" key="7">
    <source>
        <dbReference type="EMBL" id="KAJ3174580.1"/>
    </source>
</evidence>
<dbReference type="Pfam" id="PF03568">
    <property type="entry name" value="Separin_C"/>
    <property type="match status" value="1"/>
</dbReference>
<evidence type="ECO:0000256" key="5">
    <source>
        <dbReference type="SAM" id="MobiDB-lite"/>
    </source>
</evidence>
<feature type="region of interest" description="Disordered" evidence="5">
    <location>
        <begin position="1569"/>
        <end position="1592"/>
    </location>
</feature>
<dbReference type="Proteomes" id="UP001212152">
    <property type="component" value="Unassembled WGS sequence"/>
</dbReference>
<feature type="compositionally biased region" description="Pro residues" evidence="5">
    <location>
        <begin position="1571"/>
        <end position="1581"/>
    </location>
</feature>
<feature type="domain" description="Peptidase C50" evidence="6">
    <location>
        <begin position="1910"/>
        <end position="2005"/>
    </location>
</feature>
<evidence type="ECO:0000256" key="3">
    <source>
        <dbReference type="ARBA" id="ARBA00022801"/>
    </source>
</evidence>
<dbReference type="GO" id="GO:0044732">
    <property type="term" value="C:mitotic spindle pole body"/>
    <property type="evidence" value="ECO:0007669"/>
    <property type="project" value="TreeGrafter"/>
</dbReference>
<keyword evidence="8" id="KW-1185">Reference proteome</keyword>
<feature type="region of interest" description="Disordered" evidence="5">
    <location>
        <begin position="142"/>
        <end position="168"/>
    </location>
</feature>
<feature type="compositionally biased region" description="Low complexity" evidence="5">
    <location>
        <begin position="1582"/>
        <end position="1592"/>
    </location>
</feature>
<organism evidence="7 8">
    <name type="scientific">Geranomyces variabilis</name>
    <dbReference type="NCBI Taxonomy" id="109894"/>
    <lineage>
        <taxon>Eukaryota</taxon>
        <taxon>Fungi</taxon>
        <taxon>Fungi incertae sedis</taxon>
        <taxon>Chytridiomycota</taxon>
        <taxon>Chytridiomycota incertae sedis</taxon>
        <taxon>Chytridiomycetes</taxon>
        <taxon>Spizellomycetales</taxon>
        <taxon>Powellomycetaceae</taxon>
        <taxon>Geranomyces</taxon>
    </lineage>
</organism>
<reference evidence="7" key="1">
    <citation type="submission" date="2020-05" db="EMBL/GenBank/DDBJ databases">
        <title>Phylogenomic resolution of chytrid fungi.</title>
        <authorList>
            <person name="Stajich J.E."/>
            <person name="Amses K."/>
            <person name="Simmons R."/>
            <person name="Seto K."/>
            <person name="Myers J."/>
            <person name="Bonds A."/>
            <person name="Quandt C.A."/>
            <person name="Barry K."/>
            <person name="Liu P."/>
            <person name="Grigoriev I."/>
            <person name="Longcore J.E."/>
            <person name="James T.Y."/>
        </authorList>
    </citation>
    <scope>NUCLEOTIDE SEQUENCE</scope>
    <source>
        <strain evidence="7">JEL0379</strain>
    </source>
</reference>
<dbReference type="GO" id="GO:0006508">
    <property type="term" value="P:proteolysis"/>
    <property type="evidence" value="ECO:0007669"/>
    <property type="project" value="InterPro"/>
</dbReference>
<feature type="compositionally biased region" description="Polar residues" evidence="5">
    <location>
        <begin position="153"/>
        <end position="168"/>
    </location>
</feature>
<evidence type="ECO:0000256" key="4">
    <source>
        <dbReference type="ARBA" id="ARBA00022829"/>
    </source>
</evidence>
<evidence type="ECO:0000259" key="6">
    <source>
        <dbReference type="PROSITE" id="PS51700"/>
    </source>
</evidence>
<evidence type="ECO:0000313" key="8">
    <source>
        <dbReference type="Proteomes" id="UP001212152"/>
    </source>
</evidence>
<dbReference type="InterPro" id="IPR011990">
    <property type="entry name" value="TPR-like_helical_dom_sf"/>
</dbReference>
<gene>
    <name evidence="7" type="ORF">HDU87_007062</name>
</gene>
<dbReference type="EC" id="3.4.22.49" evidence="2"/>
<sequence>MARVPLNSRQLGPSATAAAQEQVLAALAKPETCTPAVLDKLKQLLEPPPSKATTAARLDKAIPTRVATKNKENACVRPGVRGKRPDVQASTPCVSLEDRARALAPFASRVLNQCVGTLSILLASARKSSGCPLSTEASSAAGSARKDAAKTLSKPTSTASRLASSNRPLSKLLQDRTGKLAESDPIDILAGCVDCVMSALYALEGPSDNHGYELERIACRFVVGLLELSKLSKAIALLTSVHARLWPDFLPASKPGDRGARTTARDAKLRAVQARSADTRALLQALASAENASSSRLHIEVVCLVTGLRCWLADNGLGAGGILQQLLMQGSGLYDRCKRLKRADVAAGSQSFDTVFRILYRTSLENRGNPYQVLELRLIAMRFFVESPTFTNALYAEQAFKFGLVFDQAITTNSARKYEALISFYATVLDLALELLERGRKPEPAMCKWCDHYVSIIRKSNKSELEARVVQYRNTVFEGCVQPATGPDVVATVSTALSKIDFVATTIQSQDPGSELDKIVSSNLDSARSSLELLCSLLPQAQKPQETLNAIYSSLARTCGLLWKFTEKLHLGETSDTLSCYHQAWRDVLTCVTRFFHALIGSAETAVPSSVHARSSIDKILPAICALTNTLGRLECIINPDDDQAYMKWLQEVLPLCTRFSFFEPLKATSNTFFALGGVHYTKKRWSRARQDFAMACDYLARFLNDGRDGQQADTTQLCKRFEYLAVTHSMCGNDQSATEAIDAALKVLGFFPNLMLESAGSSLSATAISLINKHVNYQLSDSVTQYTSVAAALGWTGDNAPRPISCLVSECELGLLQAAPAAKNSERGSIAVTHLLLGLYDESRHPVRRARILIEQARLLRFFQRSASASDSVERLPTVLVRCQEAVELLKKTTVESSYGDDEPLAPQSENDLATAYSMLGIAFGEKEQFEMKPFTIALKVWKKLLKKVPLYTSTIKITIEAPKARAFFHDMNATYRCIKSLANYFGMLRQSLNQIICLRLLLRLTTLLAANKEITRMSASLYAEIGLGYIALGYTGQAGVALAHSRALVQVAPSSAHIIAYSELSYAFYLSHIGNGDKSDMIFESVLPVPPKPSSASAPEEFAPNQRALPAYAFHVHSHLAYAKADLALAIVDSEQCLKLLKRLCKKLKPPTDEVADLTAAMQKATISAEDTTHVSNPAHDLASCFSQWQLLQFLLDVYMWLGKLYTARGSVLEAEHFLGEGLALASAVHAHIHRGDFLLLLSEIAYRQDQIEEGNSASHQALDCQAKVAPDISARDAVLAKMSHGNQQLRDKDFEGAVKSLEECEVLLDSAMSQTVIAHLEDIPLLREKAIAQSPAVAPKPMRKVTRRPAATKSAKTVKSVVTPPPLSDEFECFILGDIKVDVFALMAWGLCQLGDLEKAEKKLLTGGDMDQTGLLQMNFAVTAARMKLQKLLTLLRGNTLFQFFSESAFSLPWNVPCYTERGPKLTRAQKTAAELAKTIGNVAQRFEEAFRLVLPSGPSHVLYELCHGIAFLSFAKAYLTHGADATDSKLLALNCLYFLEVAKGLTYRREMVSALYERALVGSSRPAWPPAVPPENPPDSSTQQPSSDRILAAAHARDASSVPAEFFTELSSLLPSTWIVCTISIDLHRDDMLLTRFQNDQEPVIVRLPLQRQALRNADDSGVSCADVLRELQEILEASNATTRDTAAYQTKAEKKEWWRARQELDERLSALLGQVEGSWLGAFKGLLSADNVDFAGCEDAFEAFRATLKKIVYGAVAQKSKRAKRPAALELDASLCKMLLRLGPEPGYDGVEDALFYLMDAYQFSGVAINYDEIDLDGLVDEIRDAHAAFYRAYTELRKTTGEPPREATHTILIPDKHLIAFPWESLPILRQVPVTRLPSIFFLRDILVRDRAEGITAPHVTLNRKSVHYVLNPGGDLAKTEQTFKAMVTKCADWTGIIGKAPTEDDCAEALSSKDLYIYFGHGGGEQFIRNHRIRTLHRCAVALLMGCSSGRLKPVGEFDPMGTPISYLLSGSRAVVANLWDVTDGDIDKFSHHVFAEWGLNGGGGSNGEAEAVSCSIDEAVAKSRDACKLKFLTGAAPVVYGVPVYIR</sequence>
<dbReference type="PANTHER" id="PTHR12792:SF0">
    <property type="entry name" value="SEPARIN"/>
    <property type="match status" value="1"/>
</dbReference>
<dbReference type="InterPro" id="IPR030397">
    <property type="entry name" value="SEPARIN_core_dom"/>
</dbReference>
<dbReference type="PROSITE" id="PS51700">
    <property type="entry name" value="SEPARIN"/>
    <property type="match status" value="1"/>
</dbReference>
<evidence type="ECO:0000256" key="2">
    <source>
        <dbReference type="ARBA" id="ARBA00012489"/>
    </source>
</evidence>
<name>A0AAD5XKM9_9FUNG</name>
<dbReference type="EMBL" id="JADGJQ010000063">
    <property type="protein sequence ID" value="KAJ3174580.1"/>
    <property type="molecule type" value="Genomic_DNA"/>
</dbReference>
<proteinExistence type="predicted"/>
<comment type="caution">
    <text evidence="7">The sequence shown here is derived from an EMBL/GenBank/DDBJ whole genome shotgun (WGS) entry which is preliminary data.</text>
</comment>
<keyword evidence="4" id="KW-0159">Chromosome partition</keyword>
<evidence type="ECO:0000256" key="1">
    <source>
        <dbReference type="ARBA" id="ARBA00000451"/>
    </source>
</evidence>
<dbReference type="GO" id="GO:0005634">
    <property type="term" value="C:nucleus"/>
    <property type="evidence" value="ECO:0007669"/>
    <property type="project" value="InterPro"/>
</dbReference>
<comment type="catalytic activity">
    <reaction evidence="1">
        <text>All bonds known to be hydrolyzed by this endopeptidase have arginine in P1 and an acidic residue in P4. P6 is often occupied by an acidic residue or by a hydroxy-amino-acid residue, the phosphorylation of which enhances cleavage.</text>
        <dbReference type="EC" id="3.4.22.49"/>
    </reaction>
</comment>
<dbReference type="Gene3D" id="1.25.40.10">
    <property type="entry name" value="Tetratricopeptide repeat domain"/>
    <property type="match status" value="1"/>
</dbReference>
<accession>A0AAD5XKM9</accession>
<dbReference type="GO" id="GO:0051307">
    <property type="term" value="P:meiotic chromosome separation"/>
    <property type="evidence" value="ECO:0007669"/>
    <property type="project" value="TreeGrafter"/>
</dbReference>
<keyword evidence="3" id="KW-0378">Hydrolase</keyword>
<protein>
    <recommendedName>
        <fullName evidence="2">separase</fullName>
        <ecNumber evidence="2">3.4.22.49</ecNumber>
    </recommendedName>
</protein>
<dbReference type="GO" id="GO:0005737">
    <property type="term" value="C:cytoplasm"/>
    <property type="evidence" value="ECO:0007669"/>
    <property type="project" value="TreeGrafter"/>
</dbReference>